<evidence type="ECO:0000256" key="6">
    <source>
        <dbReference type="ARBA" id="ARBA00023284"/>
    </source>
</evidence>
<dbReference type="EMBL" id="CP003360">
    <property type="protein sequence ID" value="AFM27792.1"/>
    <property type="molecule type" value="Genomic_DNA"/>
</dbReference>
<reference evidence="9" key="1">
    <citation type="submission" date="2012-06" db="EMBL/GenBank/DDBJ databases">
        <title>Complete sequence of chromosome of Desulfomonile tiedjei DSM 6799.</title>
        <authorList>
            <person name="Lucas S."/>
            <person name="Copeland A."/>
            <person name="Lapidus A."/>
            <person name="Glavina del Rio T."/>
            <person name="Dalin E."/>
            <person name="Tice H."/>
            <person name="Bruce D."/>
            <person name="Goodwin L."/>
            <person name="Pitluck S."/>
            <person name="Peters L."/>
            <person name="Ovchinnikova G."/>
            <person name="Zeytun A."/>
            <person name="Lu M."/>
            <person name="Kyrpides N."/>
            <person name="Mavromatis K."/>
            <person name="Ivanova N."/>
            <person name="Brettin T."/>
            <person name="Detter J.C."/>
            <person name="Han C."/>
            <person name="Larimer F."/>
            <person name="Land M."/>
            <person name="Hauser L."/>
            <person name="Markowitz V."/>
            <person name="Cheng J.-F."/>
            <person name="Hugenholtz P."/>
            <person name="Woyke T."/>
            <person name="Wu D."/>
            <person name="Spring S."/>
            <person name="Schroeder M."/>
            <person name="Brambilla E."/>
            <person name="Klenk H.-P."/>
            <person name="Eisen J.A."/>
        </authorList>
    </citation>
    <scope>NUCLEOTIDE SEQUENCE [LARGE SCALE GENOMIC DNA]</scope>
    <source>
        <strain evidence="9">ATCC 49306 / DSM 6799 / DCB-1</strain>
    </source>
</reference>
<evidence type="ECO:0000313" key="9">
    <source>
        <dbReference type="Proteomes" id="UP000006055"/>
    </source>
</evidence>
<dbReference type="RefSeq" id="WP_014812893.1">
    <property type="nucleotide sequence ID" value="NC_018025.1"/>
</dbReference>
<dbReference type="Gene3D" id="3.40.250.10">
    <property type="entry name" value="Rhodanese-like domain"/>
    <property type="match status" value="1"/>
</dbReference>
<evidence type="ECO:0000313" key="8">
    <source>
        <dbReference type="EMBL" id="AFM27792.1"/>
    </source>
</evidence>
<dbReference type="InterPro" id="IPR023753">
    <property type="entry name" value="FAD/NAD-binding_dom"/>
</dbReference>
<dbReference type="InterPro" id="IPR004099">
    <property type="entry name" value="Pyr_nucl-diS_OxRdtase_dimer"/>
</dbReference>
<organism evidence="8 9">
    <name type="scientific">Desulfomonile tiedjei (strain ATCC 49306 / DSM 6799 / DCB-1)</name>
    <dbReference type="NCBI Taxonomy" id="706587"/>
    <lineage>
        <taxon>Bacteria</taxon>
        <taxon>Pseudomonadati</taxon>
        <taxon>Thermodesulfobacteriota</taxon>
        <taxon>Desulfomonilia</taxon>
        <taxon>Desulfomonilales</taxon>
        <taxon>Desulfomonilaceae</taxon>
        <taxon>Desulfomonile</taxon>
    </lineage>
</organism>
<evidence type="ECO:0000259" key="7">
    <source>
        <dbReference type="PROSITE" id="PS50206"/>
    </source>
</evidence>
<dbReference type="GO" id="GO:0016491">
    <property type="term" value="F:oxidoreductase activity"/>
    <property type="evidence" value="ECO:0007669"/>
    <property type="project" value="UniProtKB-KW"/>
</dbReference>
<dbReference type="PRINTS" id="PR00411">
    <property type="entry name" value="PNDRDTASEI"/>
</dbReference>
<keyword evidence="6" id="KW-0676">Redox-active center</keyword>
<dbReference type="InterPro" id="IPR001763">
    <property type="entry name" value="Rhodanese-like_dom"/>
</dbReference>
<gene>
    <name evidence="8" type="ordered locus">Desti_5192</name>
</gene>
<feature type="domain" description="Rhodanese" evidence="7">
    <location>
        <begin position="512"/>
        <end position="569"/>
    </location>
</feature>
<evidence type="ECO:0000256" key="2">
    <source>
        <dbReference type="ARBA" id="ARBA00009130"/>
    </source>
</evidence>
<dbReference type="SUPFAM" id="SSF52821">
    <property type="entry name" value="Rhodanese/Cell cycle control phosphatase"/>
    <property type="match status" value="1"/>
</dbReference>
<dbReference type="PROSITE" id="PS50206">
    <property type="entry name" value="RHODANESE_3"/>
    <property type="match status" value="1"/>
</dbReference>
<dbReference type="SUPFAM" id="SSF55424">
    <property type="entry name" value="FAD/NAD-linked reductases, dimerisation (C-terminal) domain"/>
    <property type="match status" value="1"/>
</dbReference>
<dbReference type="PANTHER" id="PTHR43429:SF1">
    <property type="entry name" value="NAD(P)H SULFUR OXIDOREDUCTASE (COA-DEPENDENT)"/>
    <property type="match status" value="1"/>
</dbReference>
<dbReference type="Proteomes" id="UP000006055">
    <property type="component" value="Chromosome"/>
</dbReference>
<sequence>MPQEVVIIGSVSMGPKAAARFKRLELDSKVTLLDQETLISYACGGISYLVGGDLMGAHILRQTNFQVLRDEKYYREVLGVTMRTNTRALSIDRRDKKVLIENTATGERELLPYDKLVLATGKRPKPFSVPGADLKGVFDVYSLKSAERVREWIVNPGASKAVIIGGGLTGLELVPALSDMWDIEVSIVEQSSQLLPEHIGPSLAMMVKHHLEEKGAAVYLKESIVRLEGNGTVQRVVTDKRILETDLVIVATGVEPNSDLAKEAGLDISSGGAIMVNNNMQTSDPLIYAGGDCVEVTNLITRKPGYFPWPSIAQRQGRVIGTNLAAGNAEFKGAVGNYAAKFFDLTIACAGLNIHAARREGFDAVTAMVSQIERAHFFHQKDHLYLELVVEKTSGRVLGIQGISDAGDGLVGRVNTIAALLEYGPSASEVGNLEIAYAPQFSAAMDVVNTLGNSAENVLFGRGRTMDPIEFKSLWPEMGKNGWIVLDTRFTHEAEPFVKRYPDRWKHISTTELLARKHEVPRDKKLIVLCKTGERSYDSHVILNDMDLEDNRNLQGGLMYLMQCGMISPDLTEVIEHEMLVQNSESLGPEDEKEDLLFTAMRQG</sequence>
<dbReference type="PANTHER" id="PTHR43429">
    <property type="entry name" value="PYRIDINE NUCLEOTIDE-DISULFIDE OXIDOREDUCTASE DOMAIN-CONTAINING"/>
    <property type="match status" value="1"/>
</dbReference>
<dbReference type="KEGG" id="dti:Desti_5192"/>
<dbReference type="OrthoDB" id="9769238at2"/>
<dbReference type="InterPro" id="IPR036873">
    <property type="entry name" value="Rhodanese-like_dom_sf"/>
</dbReference>
<evidence type="ECO:0000256" key="1">
    <source>
        <dbReference type="ARBA" id="ARBA00001974"/>
    </source>
</evidence>
<dbReference type="eggNOG" id="COG0607">
    <property type="taxonomic scope" value="Bacteria"/>
</dbReference>
<name>I4CE01_DESTA</name>
<evidence type="ECO:0000256" key="5">
    <source>
        <dbReference type="ARBA" id="ARBA00023002"/>
    </source>
</evidence>
<dbReference type="STRING" id="706587.Desti_5192"/>
<keyword evidence="5" id="KW-0560">Oxidoreductase</keyword>
<protein>
    <submittedName>
        <fullName evidence="8">NAD(P)H-nitrite reductase</fullName>
    </submittedName>
</protein>
<dbReference type="PRINTS" id="PR00368">
    <property type="entry name" value="FADPNR"/>
</dbReference>
<proteinExistence type="inferred from homology"/>
<dbReference type="InterPro" id="IPR036188">
    <property type="entry name" value="FAD/NAD-bd_sf"/>
</dbReference>
<keyword evidence="3" id="KW-0285">Flavoprotein</keyword>
<evidence type="ECO:0000256" key="3">
    <source>
        <dbReference type="ARBA" id="ARBA00022630"/>
    </source>
</evidence>
<dbReference type="Pfam" id="PF07992">
    <property type="entry name" value="Pyr_redox_2"/>
    <property type="match status" value="1"/>
</dbReference>
<comment type="cofactor">
    <cofactor evidence="1">
        <name>FAD</name>
        <dbReference type="ChEBI" id="CHEBI:57692"/>
    </cofactor>
</comment>
<dbReference type="Pfam" id="PF02852">
    <property type="entry name" value="Pyr_redox_dim"/>
    <property type="match status" value="1"/>
</dbReference>
<dbReference type="Gene3D" id="3.50.50.60">
    <property type="entry name" value="FAD/NAD(P)-binding domain"/>
    <property type="match status" value="2"/>
</dbReference>
<evidence type="ECO:0000256" key="4">
    <source>
        <dbReference type="ARBA" id="ARBA00022827"/>
    </source>
</evidence>
<keyword evidence="4" id="KW-0274">FAD</keyword>
<accession>I4CE01</accession>
<dbReference type="SUPFAM" id="SSF51905">
    <property type="entry name" value="FAD/NAD(P)-binding domain"/>
    <property type="match status" value="1"/>
</dbReference>
<comment type="similarity">
    <text evidence="2">Belongs to the class-III pyridine nucleotide-disulfide oxidoreductase family.</text>
</comment>
<dbReference type="eggNOG" id="COG0446">
    <property type="taxonomic scope" value="Bacteria"/>
</dbReference>
<dbReference type="InterPro" id="IPR016156">
    <property type="entry name" value="FAD/NAD-linked_Rdtase_dimer_sf"/>
</dbReference>
<dbReference type="InterPro" id="IPR050260">
    <property type="entry name" value="FAD-bd_OxRdtase"/>
</dbReference>
<keyword evidence="9" id="KW-1185">Reference proteome</keyword>
<dbReference type="AlphaFoldDB" id="I4CE01"/>
<dbReference type="HOGENOM" id="CLU_003291_1_2_7"/>